<organism evidence="6 7">
    <name type="scientific">Kingdonia uniflora</name>
    <dbReference type="NCBI Taxonomy" id="39325"/>
    <lineage>
        <taxon>Eukaryota</taxon>
        <taxon>Viridiplantae</taxon>
        <taxon>Streptophyta</taxon>
        <taxon>Embryophyta</taxon>
        <taxon>Tracheophyta</taxon>
        <taxon>Spermatophyta</taxon>
        <taxon>Magnoliopsida</taxon>
        <taxon>Ranunculales</taxon>
        <taxon>Circaeasteraceae</taxon>
        <taxon>Kingdonia</taxon>
    </lineage>
</organism>
<keyword evidence="4" id="KW-1133">Transmembrane helix</keyword>
<dbReference type="GO" id="GO:0032977">
    <property type="term" value="F:membrane insertase activity"/>
    <property type="evidence" value="ECO:0007669"/>
    <property type="project" value="InterPro"/>
</dbReference>
<sequence>MTEVKGCLPTLARIPVWIGLYRALSNVANEGLLTEVFFWIPSLAGPTTIAAKQSGSRISWLLPFVTGVLLLDGNTLNYFGKSIPINLALTVIVEVVLLGGAEYYRITNGLVCSLPTIIYTFSLPGVFHARRAIYIPISIPIPRYCLRLKIEDATGYLNVIAFENEAETLTKTLAKALYDLYNQDKDDSSQTTINSKVNQIDAIGSEEAPNYKLKKRKYDDRDGNWTLALS</sequence>
<evidence type="ECO:0000256" key="4">
    <source>
        <dbReference type="ARBA" id="ARBA00022989"/>
    </source>
</evidence>
<dbReference type="PANTHER" id="PTHR12428:SF14">
    <property type="entry name" value="ALBINO3-LIKE PROTEIN 1, CHLOROPLASTIC"/>
    <property type="match status" value="1"/>
</dbReference>
<dbReference type="Gene3D" id="1.10.3460.10">
    <property type="entry name" value="Chlorophyll a/b binding protein domain"/>
    <property type="match status" value="1"/>
</dbReference>
<dbReference type="SUPFAM" id="SSF50249">
    <property type="entry name" value="Nucleic acid-binding proteins"/>
    <property type="match status" value="1"/>
</dbReference>
<evidence type="ECO:0000256" key="3">
    <source>
        <dbReference type="ARBA" id="ARBA00022692"/>
    </source>
</evidence>
<evidence type="ECO:0000256" key="5">
    <source>
        <dbReference type="ARBA" id="ARBA00023136"/>
    </source>
</evidence>
<dbReference type="InterPro" id="IPR001708">
    <property type="entry name" value="YidC/ALB3/OXA1/COX18"/>
</dbReference>
<accession>A0A7J7M5P1</accession>
<dbReference type="PANTHER" id="PTHR12428">
    <property type="entry name" value="OXA1"/>
    <property type="match status" value="1"/>
</dbReference>
<protein>
    <submittedName>
        <fullName evidence="6">Uncharacterized protein</fullName>
    </submittedName>
</protein>
<name>A0A7J7M5P1_9MAGN</name>
<dbReference type="GO" id="GO:0010027">
    <property type="term" value="P:thylakoid membrane organization"/>
    <property type="evidence" value="ECO:0007669"/>
    <property type="project" value="TreeGrafter"/>
</dbReference>
<dbReference type="GO" id="GO:0051205">
    <property type="term" value="P:protein insertion into membrane"/>
    <property type="evidence" value="ECO:0007669"/>
    <property type="project" value="TreeGrafter"/>
</dbReference>
<dbReference type="Gene3D" id="2.40.50.140">
    <property type="entry name" value="Nucleic acid-binding proteins"/>
    <property type="match status" value="1"/>
</dbReference>
<evidence type="ECO:0000256" key="2">
    <source>
        <dbReference type="ARBA" id="ARBA00010583"/>
    </source>
</evidence>
<comment type="similarity">
    <text evidence="2">Belongs to the OXA1/ALB3/YidC (TC 2.A.9.2) family.</text>
</comment>
<evidence type="ECO:0000313" key="7">
    <source>
        <dbReference type="Proteomes" id="UP000541444"/>
    </source>
</evidence>
<proteinExistence type="inferred from homology"/>
<dbReference type="EMBL" id="JACGCM010001753">
    <property type="protein sequence ID" value="KAF6150183.1"/>
    <property type="molecule type" value="Genomic_DNA"/>
</dbReference>
<keyword evidence="7" id="KW-1185">Reference proteome</keyword>
<dbReference type="OrthoDB" id="2148490at2759"/>
<dbReference type="InterPro" id="IPR012340">
    <property type="entry name" value="NA-bd_OB-fold"/>
</dbReference>
<reference evidence="6 7" key="1">
    <citation type="journal article" date="2020" name="IScience">
        <title>Genome Sequencing of the Endangered Kingdonia uniflora (Circaeasteraceae, Ranunculales) Reveals Potential Mechanisms of Evolutionary Specialization.</title>
        <authorList>
            <person name="Sun Y."/>
            <person name="Deng T."/>
            <person name="Zhang A."/>
            <person name="Moore M.J."/>
            <person name="Landis J.B."/>
            <person name="Lin N."/>
            <person name="Zhang H."/>
            <person name="Zhang X."/>
            <person name="Huang J."/>
            <person name="Zhang X."/>
            <person name="Sun H."/>
            <person name="Wang H."/>
        </authorList>
    </citation>
    <scope>NUCLEOTIDE SEQUENCE [LARGE SCALE GENOMIC DNA]</scope>
    <source>
        <strain evidence="6">TB1705</strain>
        <tissue evidence="6">Leaf</tissue>
    </source>
</reference>
<dbReference type="GO" id="GO:0009535">
    <property type="term" value="C:chloroplast thylakoid membrane"/>
    <property type="evidence" value="ECO:0007669"/>
    <property type="project" value="TreeGrafter"/>
</dbReference>
<keyword evidence="3" id="KW-0812">Transmembrane</keyword>
<comment type="caution">
    <text evidence="6">The sequence shown here is derived from an EMBL/GenBank/DDBJ whole genome shotgun (WGS) entry which is preliminary data.</text>
</comment>
<dbReference type="AlphaFoldDB" id="A0A7J7M5P1"/>
<evidence type="ECO:0000313" key="6">
    <source>
        <dbReference type="EMBL" id="KAF6150183.1"/>
    </source>
</evidence>
<keyword evidence="5" id="KW-0472">Membrane</keyword>
<evidence type="ECO:0000256" key="1">
    <source>
        <dbReference type="ARBA" id="ARBA00004141"/>
    </source>
</evidence>
<dbReference type="Proteomes" id="UP000541444">
    <property type="component" value="Unassembled WGS sequence"/>
</dbReference>
<dbReference type="GO" id="GO:0072598">
    <property type="term" value="P:protein localization to chloroplast"/>
    <property type="evidence" value="ECO:0007669"/>
    <property type="project" value="TreeGrafter"/>
</dbReference>
<comment type="subcellular location">
    <subcellularLocation>
        <location evidence="1">Membrane</location>
        <topology evidence="1">Multi-pass membrane protein</topology>
    </subcellularLocation>
</comment>
<gene>
    <name evidence="6" type="ORF">GIB67_023138</name>
</gene>